<evidence type="ECO:0000259" key="3">
    <source>
        <dbReference type="Pfam" id="PF03703"/>
    </source>
</evidence>
<dbReference type="PANTHER" id="PTHR34473:SF2">
    <property type="entry name" value="UPF0699 TRANSMEMBRANE PROTEIN YDBT"/>
    <property type="match status" value="1"/>
</dbReference>
<comment type="caution">
    <text evidence="4">The sequence shown here is derived from an EMBL/GenBank/DDBJ whole genome shotgun (WGS) entry which is preliminary data.</text>
</comment>
<feature type="domain" description="YdbS-like PH" evidence="3">
    <location>
        <begin position="518"/>
        <end position="576"/>
    </location>
</feature>
<feature type="domain" description="YdbS-like PH" evidence="3">
    <location>
        <begin position="380"/>
        <end position="453"/>
    </location>
</feature>
<feature type="transmembrane region" description="Helical" evidence="2">
    <location>
        <begin position="351"/>
        <end position="370"/>
    </location>
</feature>
<keyword evidence="2" id="KW-0472">Membrane</keyword>
<dbReference type="PANTHER" id="PTHR34473">
    <property type="entry name" value="UPF0699 TRANSMEMBRANE PROTEIN YDBS"/>
    <property type="match status" value="1"/>
</dbReference>
<reference evidence="4 5" key="1">
    <citation type="submission" date="2020-08" db="EMBL/GenBank/DDBJ databases">
        <title>A Genomic Blueprint of the Chicken Gut Microbiome.</title>
        <authorList>
            <person name="Gilroy R."/>
            <person name="Ravi A."/>
            <person name="Getino M."/>
            <person name="Pursley I."/>
            <person name="Horton D.L."/>
            <person name="Alikhan N.-F."/>
            <person name="Baker D."/>
            <person name="Gharbi K."/>
            <person name="Hall N."/>
            <person name="Watson M."/>
            <person name="Adriaenssens E.M."/>
            <person name="Foster-Nyarko E."/>
            <person name="Jarju S."/>
            <person name="Secka A."/>
            <person name="Antonio M."/>
            <person name="Oren A."/>
            <person name="Chaudhuri R."/>
            <person name="La Ragione R.M."/>
            <person name="Hildebrand F."/>
            <person name="Pallen M.J."/>
        </authorList>
    </citation>
    <scope>NUCLEOTIDE SEQUENCE [LARGE SCALE GENOMIC DNA]</scope>
    <source>
        <strain evidence="4 5">Re57</strain>
    </source>
</reference>
<proteinExistence type="predicted"/>
<organism evidence="4 5">
    <name type="scientific">Brevibacterium gallinarum</name>
    <dbReference type="NCBI Taxonomy" id="2762220"/>
    <lineage>
        <taxon>Bacteria</taxon>
        <taxon>Bacillati</taxon>
        <taxon>Actinomycetota</taxon>
        <taxon>Actinomycetes</taxon>
        <taxon>Micrococcales</taxon>
        <taxon>Brevibacteriaceae</taxon>
        <taxon>Brevibacterium</taxon>
    </lineage>
</organism>
<evidence type="ECO:0000313" key="4">
    <source>
        <dbReference type="EMBL" id="MBD8020586.1"/>
    </source>
</evidence>
<dbReference type="EMBL" id="JACSPY010000005">
    <property type="protein sequence ID" value="MBD8020586.1"/>
    <property type="molecule type" value="Genomic_DNA"/>
</dbReference>
<dbReference type="Pfam" id="PF03703">
    <property type="entry name" value="bPH_2"/>
    <property type="match status" value="3"/>
</dbReference>
<dbReference type="InterPro" id="IPR005182">
    <property type="entry name" value="YdbS-like_PH"/>
</dbReference>
<feature type="transmembrane region" description="Helical" evidence="2">
    <location>
        <begin position="315"/>
        <end position="345"/>
    </location>
</feature>
<feature type="compositionally biased region" description="Low complexity" evidence="1">
    <location>
        <begin position="1"/>
        <end position="31"/>
    </location>
</feature>
<protein>
    <submittedName>
        <fullName evidence="4">PH domain-containing protein</fullName>
    </submittedName>
</protein>
<feature type="region of interest" description="Disordered" evidence="1">
    <location>
        <begin position="1"/>
        <end position="40"/>
    </location>
</feature>
<feature type="transmembrane region" description="Helical" evidence="2">
    <location>
        <begin position="103"/>
        <end position="124"/>
    </location>
</feature>
<name>A0ABR8WVC1_9MICO</name>
<keyword evidence="2" id="KW-1133">Transmembrane helix</keyword>
<dbReference type="Proteomes" id="UP000651517">
    <property type="component" value="Unassembled WGS sequence"/>
</dbReference>
<evidence type="ECO:0000256" key="1">
    <source>
        <dbReference type="SAM" id="MobiDB-lite"/>
    </source>
</evidence>
<feature type="transmembrane region" description="Helical" evidence="2">
    <location>
        <begin position="55"/>
        <end position="77"/>
    </location>
</feature>
<keyword evidence="5" id="KW-1185">Reference proteome</keyword>
<keyword evidence="2" id="KW-0812">Transmembrane</keyword>
<evidence type="ECO:0000313" key="5">
    <source>
        <dbReference type="Proteomes" id="UP000651517"/>
    </source>
</evidence>
<feature type="region of interest" description="Disordered" evidence="1">
    <location>
        <begin position="212"/>
        <end position="254"/>
    </location>
</feature>
<evidence type="ECO:0000256" key="2">
    <source>
        <dbReference type="SAM" id="Phobius"/>
    </source>
</evidence>
<accession>A0ABR8WVC1</accession>
<sequence>MDQPAPGQPEGAQPESAQSESAQPASAQSDSPLPPAVDAATGDAGWKRVHPLTPAINLIAVFLAMIAGLIAFGQSVIDDVIAAIREGRTPDMGFFAWLGENRLLWVAAAVVAFFLIAGLINYLLWRAMSYRVDDEAVYLRETLISRKLRSARLDRVQSIDVYQKIVPRLFGLAGLVFDVAGGSDSKIEIAYLTRSQAETLRADMLTRVRAAKQRTAPEAPGTRAGEPTPAEGPGDGRASTASGTGEGTAIAQPGVHARELRTGDTLGARVMRAVHGAAGEVTADAEQTLDEVLAPYRVAARTDAEGRILRIPAHIVILSQLFTLGMIVTVVLLAAAVGFFTIMTVFFPGQISLTVGLSFLPVVFGLFAAVRSTFTNANFSASLSEDGLQVARGLLSTSRRTIRLERIQAVRMSQPLLWRLTGWWKVEFNMAGGETGDGDGDNVLLPVGSREQALMMLALALPDPQPAEGIDAHTLFAAAMYADRAADITDTDPAALSAVEQRFVRQPASSRWLDPLTYRRNGWTVTGSMLIIRSGWFIRQVTCTPHARVQSMRWHQGPLQRRFDLASINLDSTAGPIAACVLHQSIPVSWQFFFDHAERTRSARAVLDGRAPAAAQQLVGQELVGQRLGGQQLTGQHTPPQHEEGGTR</sequence>
<feature type="domain" description="YdbS-like PH" evidence="3">
    <location>
        <begin position="125"/>
        <end position="202"/>
    </location>
</feature>
<dbReference type="RefSeq" id="WP_191726030.1">
    <property type="nucleotide sequence ID" value="NZ_JACSPY010000005.1"/>
</dbReference>
<gene>
    <name evidence="4" type="ORF">H9634_07320</name>
</gene>